<dbReference type="SMART" id="SM00225">
    <property type="entry name" value="BTB"/>
    <property type="match status" value="1"/>
</dbReference>
<evidence type="ECO:0000256" key="1">
    <source>
        <dbReference type="ARBA" id="ARBA00022737"/>
    </source>
</evidence>
<protein>
    <submittedName>
        <fullName evidence="5">Cyclin-dependent kinase inhibitor 2c-related</fullName>
    </submittedName>
</protein>
<evidence type="ECO:0000256" key="3">
    <source>
        <dbReference type="PROSITE-ProRule" id="PRU00023"/>
    </source>
</evidence>
<dbReference type="GO" id="GO:0045944">
    <property type="term" value="P:positive regulation of transcription by RNA polymerase II"/>
    <property type="evidence" value="ECO:0007669"/>
    <property type="project" value="TreeGrafter"/>
</dbReference>
<proteinExistence type="predicted"/>
<dbReference type="PANTHER" id="PTHR24193">
    <property type="entry name" value="ANKYRIN REPEAT PROTEIN"/>
    <property type="match status" value="1"/>
</dbReference>
<evidence type="ECO:0000313" key="5">
    <source>
        <dbReference type="EMBL" id="KAJ5080324.1"/>
    </source>
</evidence>
<dbReference type="InterPro" id="IPR011333">
    <property type="entry name" value="SKP1/BTB/POZ_sf"/>
</dbReference>
<dbReference type="Proteomes" id="UP001149090">
    <property type="component" value="Unassembled WGS sequence"/>
</dbReference>
<dbReference type="GO" id="GO:0000976">
    <property type="term" value="F:transcription cis-regulatory region binding"/>
    <property type="evidence" value="ECO:0007669"/>
    <property type="project" value="TreeGrafter"/>
</dbReference>
<dbReference type="Pfam" id="PF12796">
    <property type="entry name" value="Ank_2"/>
    <property type="match status" value="2"/>
</dbReference>
<dbReference type="Pfam" id="PF00023">
    <property type="entry name" value="Ank"/>
    <property type="match status" value="2"/>
</dbReference>
<dbReference type="AlphaFoldDB" id="A0A9Q0RJ04"/>
<comment type="caution">
    <text evidence="5">The sequence shown here is derived from an EMBL/GenBank/DDBJ whole genome shotgun (WGS) entry which is preliminary data.</text>
</comment>
<dbReference type="SUPFAM" id="SSF48403">
    <property type="entry name" value="Ankyrin repeat"/>
    <property type="match status" value="2"/>
</dbReference>
<dbReference type="InterPro" id="IPR002110">
    <property type="entry name" value="Ankyrin_rpt"/>
</dbReference>
<feature type="repeat" description="ANK" evidence="3">
    <location>
        <begin position="105"/>
        <end position="137"/>
    </location>
</feature>
<dbReference type="InterPro" id="IPR050663">
    <property type="entry name" value="Ankyrin-SOCS_Box"/>
</dbReference>
<dbReference type="InterPro" id="IPR036770">
    <property type="entry name" value="Ankyrin_rpt-contain_sf"/>
</dbReference>
<keyword evidence="2 3" id="KW-0040">ANK repeat</keyword>
<evidence type="ECO:0000259" key="4">
    <source>
        <dbReference type="PROSITE" id="PS50097"/>
    </source>
</evidence>
<dbReference type="PROSITE" id="PS50088">
    <property type="entry name" value="ANK_REPEAT"/>
    <property type="match status" value="4"/>
</dbReference>
<organism evidence="5 6">
    <name type="scientific">Anaeramoeba ignava</name>
    <name type="common">Anaerobic marine amoeba</name>
    <dbReference type="NCBI Taxonomy" id="1746090"/>
    <lineage>
        <taxon>Eukaryota</taxon>
        <taxon>Metamonada</taxon>
        <taxon>Anaeramoebidae</taxon>
        <taxon>Anaeramoeba</taxon>
    </lineage>
</organism>
<dbReference type="Pfam" id="PF00651">
    <property type="entry name" value="BTB"/>
    <property type="match status" value="1"/>
</dbReference>
<evidence type="ECO:0000313" key="6">
    <source>
        <dbReference type="Proteomes" id="UP001149090"/>
    </source>
</evidence>
<sequence>MIKKFLKALRYNNLNKLQELRIFGFNFISKFQFKDEVLESILIASMVSTNPDIFDFLFKVGANPFSVNGENCLQLFCSHSNNSSKEKETIFQIMFDNGVNFNHKRNTTALHISCTRNDYDLVHLLLKFGAQPNLKDSATQHNSKKIIELLIKYGANTGALVQDSLFCSIIRNKFFSLYDLFLDSGAKLNPQSQMPPLHCACSNFDYRSIKELLKRGANPNLKNNQYPIDFIQYYHPDRKKLFKILLKYGANPNLGINSPLASLCYYPNVESLKLLIKNGAFLEKKNNYSPLSLSCQSNSFGNVKYLLKNGANPNPPNGQIPLHAGLYHPKVVEILLKYGANPNSKNNQIPLHLLPSMFTKSRNSFLLVEYGSYINPKDLFTPLDYALQHSKKDIVRFLIENGAKINNQISVDHIFSIYKKKEFVDYLLNQISFQFLNDETKFVQSIKNSNYSYLRYITDYGFDFSSVDMSQFVNNRSINSTIFLNTYSSIMKDFQKFLEMETFADMEIETQTGIIQINKQFFEFRLEKKEIIQKAIEVFKEEEREKVEIYLNFIFSGIIYKNQYEIIEELSKKINLTNFKEKIGRKGLLKDLEKLYYCEKTKDFQILVQGKAFKVHKIILIARSGLFEGMFSCVQDSSNSVHDYRNSSKESIEEFIKFLYFDSIPKNIPHFIKEELKDAIDFYQLNIYSNLSSQLPITKSEIPKNLPVFNPIFF</sequence>
<feature type="domain" description="BTB" evidence="4">
    <location>
        <begin position="602"/>
        <end position="668"/>
    </location>
</feature>
<accession>A0A9Q0RJ04</accession>
<dbReference type="Gene3D" id="3.30.710.10">
    <property type="entry name" value="Potassium Channel Kv1.1, Chain A"/>
    <property type="match status" value="1"/>
</dbReference>
<gene>
    <name evidence="5" type="ORF">M0811_03809</name>
</gene>
<dbReference type="GO" id="GO:0005634">
    <property type="term" value="C:nucleus"/>
    <property type="evidence" value="ECO:0007669"/>
    <property type="project" value="TreeGrafter"/>
</dbReference>
<evidence type="ECO:0000256" key="2">
    <source>
        <dbReference type="ARBA" id="ARBA00023043"/>
    </source>
</evidence>
<feature type="repeat" description="ANK" evidence="3">
    <location>
        <begin position="378"/>
        <end position="410"/>
    </location>
</feature>
<dbReference type="PROSITE" id="PS50097">
    <property type="entry name" value="BTB"/>
    <property type="match status" value="1"/>
</dbReference>
<feature type="repeat" description="ANK" evidence="3">
    <location>
        <begin position="192"/>
        <end position="224"/>
    </location>
</feature>
<dbReference type="InterPro" id="IPR000210">
    <property type="entry name" value="BTB/POZ_dom"/>
</dbReference>
<dbReference type="PROSITE" id="PS50297">
    <property type="entry name" value="ANK_REP_REGION"/>
    <property type="match status" value="3"/>
</dbReference>
<dbReference type="EMBL" id="JAPDFW010000011">
    <property type="protein sequence ID" value="KAJ5080324.1"/>
    <property type="molecule type" value="Genomic_DNA"/>
</dbReference>
<dbReference type="PANTHER" id="PTHR24193:SF121">
    <property type="entry name" value="ADA2A-CONTAINING COMPLEX COMPONENT 3, ISOFORM D"/>
    <property type="match status" value="1"/>
</dbReference>
<dbReference type="OrthoDB" id="194358at2759"/>
<reference evidence="5" key="1">
    <citation type="submission" date="2022-10" db="EMBL/GenBank/DDBJ databases">
        <title>Novel sulphate-reducing endosymbionts in the free-living metamonad Anaeramoeba.</title>
        <authorList>
            <person name="Jerlstrom-Hultqvist J."/>
            <person name="Cepicka I."/>
            <person name="Gallot-Lavallee L."/>
            <person name="Salas-Leiva D."/>
            <person name="Curtis B.A."/>
            <person name="Zahonova K."/>
            <person name="Pipaliya S."/>
            <person name="Dacks J."/>
            <person name="Roger A.J."/>
        </authorList>
    </citation>
    <scope>NUCLEOTIDE SEQUENCE</scope>
    <source>
        <strain evidence="5">BMAN</strain>
    </source>
</reference>
<dbReference type="CDD" id="cd18186">
    <property type="entry name" value="BTB_POZ_ZBTB_KLHL-like"/>
    <property type="match status" value="1"/>
</dbReference>
<dbReference type="SMART" id="SM00248">
    <property type="entry name" value="ANK"/>
    <property type="match status" value="9"/>
</dbReference>
<keyword evidence="1" id="KW-0677">Repeat</keyword>
<dbReference type="SUPFAM" id="SSF54695">
    <property type="entry name" value="POZ domain"/>
    <property type="match status" value="1"/>
</dbReference>
<name>A0A9Q0RJ04_ANAIG</name>
<keyword evidence="6" id="KW-1185">Reference proteome</keyword>
<dbReference type="Gene3D" id="1.25.40.20">
    <property type="entry name" value="Ankyrin repeat-containing domain"/>
    <property type="match status" value="4"/>
</dbReference>
<feature type="repeat" description="ANK" evidence="3">
    <location>
        <begin position="286"/>
        <end position="318"/>
    </location>
</feature>